<feature type="transmembrane region" description="Helical" evidence="1">
    <location>
        <begin position="40"/>
        <end position="57"/>
    </location>
</feature>
<sequence>MSADDFDPEIERLFGRTPPLPDADIFHAEMQARLARGGRVRTWVLSIAGALGGLVAVRELADIQLNLANTPRPEMGLSAATAQVQTDATQVLAQYGLGDLLTGGVAGMSVFWIGAGLIIALTAAAAMRLAQDV</sequence>
<evidence type="ECO:0000256" key="1">
    <source>
        <dbReference type="SAM" id="Phobius"/>
    </source>
</evidence>
<feature type="transmembrane region" description="Helical" evidence="1">
    <location>
        <begin position="110"/>
        <end position="130"/>
    </location>
</feature>
<name>A0ABV6R511_9CAUL</name>
<keyword evidence="1" id="KW-1133">Transmembrane helix</keyword>
<dbReference type="RefSeq" id="WP_376836556.1">
    <property type="nucleotide sequence ID" value="NZ_JBHLSW010000007.1"/>
</dbReference>
<keyword evidence="1" id="KW-0812">Transmembrane</keyword>
<protein>
    <submittedName>
        <fullName evidence="2">Uncharacterized protein</fullName>
    </submittedName>
</protein>
<dbReference type="Proteomes" id="UP001589906">
    <property type="component" value="Unassembled WGS sequence"/>
</dbReference>
<dbReference type="EMBL" id="JBHLSW010000007">
    <property type="protein sequence ID" value="MFC0634511.1"/>
    <property type="molecule type" value="Genomic_DNA"/>
</dbReference>
<evidence type="ECO:0000313" key="2">
    <source>
        <dbReference type="EMBL" id="MFC0634511.1"/>
    </source>
</evidence>
<comment type="caution">
    <text evidence="2">The sequence shown here is derived from an EMBL/GenBank/DDBJ whole genome shotgun (WGS) entry which is preliminary data.</text>
</comment>
<proteinExistence type="predicted"/>
<accession>A0ABV6R511</accession>
<keyword evidence="3" id="KW-1185">Reference proteome</keyword>
<gene>
    <name evidence="2" type="ORF">ACFFGE_11585</name>
</gene>
<organism evidence="2 3">
    <name type="scientific">Brevundimonas balnearis</name>
    <dbReference type="NCBI Taxonomy" id="1572858"/>
    <lineage>
        <taxon>Bacteria</taxon>
        <taxon>Pseudomonadati</taxon>
        <taxon>Pseudomonadota</taxon>
        <taxon>Alphaproteobacteria</taxon>
        <taxon>Caulobacterales</taxon>
        <taxon>Caulobacteraceae</taxon>
        <taxon>Brevundimonas</taxon>
    </lineage>
</organism>
<keyword evidence="1" id="KW-0472">Membrane</keyword>
<evidence type="ECO:0000313" key="3">
    <source>
        <dbReference type="Proteomes" id="UP001589906"/>
    </source>
</evidence>
<reference evidence="2 3" key="1">
    <citation type="submission" date="2024-09" db="EMBL/GenBank/DDBJ databases">
        <authorList>
            <person name="Sun Q."/>
            <person name="Mori K."/>
        </authorList>
    </citation>
    <scope>NUCLEOTIDE SEQUENCE [LARGE SCALE GENOMIC DNA]</scope>
    <source>
        <strain evidence="2 3">NCAIM B.02621</strain>
    </source>
</reference>